<dbReference type="Proteomes" id="UP001066276">
    <property type="component" value="Chromosome 1_2"/>
</dbReference>
<organism evidence="1 2">
    <name type="scientific">Pleurodeles waltl</name>
    <name type="common">Iberian ribbed newt</name>
    <dbReference type="NCBI Taxonomy" id="8319"/>
    <lineage>
        <taxon>Eukaryota</taxon>
        <taxon>Metazoa</taxon>
        <taxon>Chordata</taxon>
        <taxon>Craniata</taxon>
        <taxon>Vertebrata</taxon>
        <taxon>Euteleostomi</taxon>
        <taxon>Amphibia</taxon>
        <taxon>Batrachia</taxon>
        <taxon>Caudata</taxon>
        <taxon>Salamandroidea</taxon>
        <taxon>Salamandridae</taxon>
        <taxon>Pleurodelinae</taxon>
        <taxon>Pleurodeles</taxon>
    </lineage>
</organism>
<evidence type="ECO:0000313" key="2">
    <source>
        <dbReference type="Proteomes" id="UP001066276"/>
    </source>
</evidence>
<keyword evidence="2" id="KW-1185">Reference proteome</keyword>
<comment type="caution">
    <text evidence="1">The sequence shown here is derived from an EMBL/GenBank/DDBJ whole genome shotgun (WGS) entry which is preliminary data.</text>
</comment>
<dbReference type="EMBL" id="JANPWB010000002">
    <property type="protein sequence ID" value="KAJ1211922.1"/>
    <property type="molecule type" value="Genomic_DNA"/>
</dbReference>
<reference evidence="1" key="1">
    <citation type="journal article" date="2022" name="bioRxiv">
        <title>Sequencing and chromosome-scale assembly of the giantPleurodeles waltlgenome.</title>
        <authorList>
            <person name="Brown T."/>
            <person name="Elewa A."/>
            <person name="Iarovenko S."/>
            <person name="Subramanian E."/>
            <person name="Araus A.J."/>
            <person name="Petzold A."/>
            <person name="Susuki M."/>
            <person name="Suzuki K.-i.T."/>
            <person name="Hayashi T."/>
            <person name="Toyoda A."/>
            <person name="Oliveira C."/>
            <person name="Osipova E."/>
            <person name="Leigh N.D."/>
            <person name="Simon A."/>
            <person name="Yun M.H."/>
        </authorList>
    </citation>
    <scope>NUCLEOTIDE SEQUENCE</scope>
    <source>
        <strain evidence="1">20211129_DDA</strain>
        <tissue evidence="1">Liver</tissue>
    </source>
</reference>
<name>A0AAV7WH63_PLEWA</name>
<evidence type="ECO:0000313" key="1">
    <source>
        <dbReference type="EMBL" id="KAJ1211922.1"/>
    </source>
</evidence>
<dbReference type="AlphaFoldDB" id="A0AAV7WH63"/>
<proteinExistence type="predicted"/>
<protein>
    <submittedName>
        <fullName evidence="1">Uncharacterized protein</fullName>
    </submittedName>
</protein>
<gene>
    <name evidence="1" type="ORF">NDU88_007270</name>
</gene>
<sequence length="179" mass="19393">MIKVQLRLFSVVLSHDSERSTCYCHKLLAKSHSHLHSRVVTVGHPCLLRRARSARLSTFCPVVSAHGSPGTSPLHLRSALFMAQGSSNTSTFSNALNSSAGRPRHLRDSVPVLSFSQDHAPPQSVFGTFGPKMAVATFKVRHIDPLRRPSVSARRSAVQMSPLLPPFGVPNLVGVVCTP</sequence>
<accession>A0AAV7WH63</accession>